<dbReference type="OrthoDB" id="5592486at2759"/>
<evidence type="ECO:0000313" key="2">
    <source>
        <dbReference type="Proteomes" id="UP000245946"/>
    </source>
</evidence>
<feature type="non-terminal residue" evidence="1">
    <location>
        <position position="196"/>
    </location>
</feature>
<name>A0A316ZDB6_9BASI</name>
<keyword evidence="1" id="KW-0378">Hydrolase</keyword>
<organism evidence="1 2">
    <name type="scientific">Tilletiopsis washingtonensis</name>
    <dbReference type="NCBI Taxonomy" id="58919"/>
    <lineage>
        <taxon>Eukaryota</taxon>
        <taxon>Fungi</taxon>
        <taxon>Dikarya</taxon>
        <taxon>Basidiomycota</taxon>
        <taxon>Ustilaginomycotina</taxon>
        <taxon>Exobasidiomycetes</taxon>
        <taxon>Entylomatales</taxon>
        <taxon>Entylomatales incertae sedis</taxon>
        <taxon>Tilletiopsis</taxon>
    </lineage>
</organism>
<dbReference type="PANTHER" id="PTHR11440">
    <property type="entry name" value="LECITHIN-CHOLESTEROL ACYLTRANSFERASE-RELATED"/>
    <property type="match status" value="1"/>
</dbReference>
<dbReference type="RefSeq" id="XP_025599181.1">
    <property type="nucleotide sequence ID" value="XM_025739921.1"/>
</dbReference>
<gene>
    <name evidence="1" type="ORF">FA09DRAFT_287579</name>
</gene>
<sequence>MGGLDARHLITNIRPTEYHPVSMTSISTPHRGSPFMDWCNANVGVGNEIIEEAVREAKGKKAVPEEVEKELVKVPYTLKSPLFYMLSVLDQPAYAMLSTKYMAAVFNPSTPDVEGVKYYSVAARTRRLAVWHPLWLPKLILDAAAESRSAGGEADGSGDALGGELQGNDGLVSVQSAKWGTFLGVVEGCDHWDLRG</sequence>
<dbReference type="EMBL" id="KZ819290">
    <property type="protein sequence ID" value="PWN98902.1"/>
    <property type="molecule type" value="Genomic_DNA"/>
</dbReference>
<dbReference type="GO" id="GO:0016787">
    <property type="term" value="F:hydrolase activity"/>
    <property type="evidence" value="ECO:0007669"/>
    <property type="project" value="UniProtKB-KW"/>
</dbReference>
<dbReference type="InterPro" id="IPR029058">
    <property type="entry name" value="AB_hydrolase_fold"/>
</dbReference>
<accession>A0A316ZDB6</accession>
<evidence type="ECO:0000313" key="1">
    <source>
        <dbReference type="EMBL" id="PWN98902.1"/>
    </source>
</evidence>
<keyword evidence="2" id="KW-1185">Reference proteome</keyword>
<reference evidence="1 2" key="1">
    <citation type="journal article" date="2018" name="Mol. Biol. Evol.">
        <title>Broad Genomic Sampling Reveals a Smut Pathogenic Ancestry of the Fungal Clade Ustilaginomycotina.</title>
        <authorList>
            <person name="Kijpornyongpan T."/>
            <person name="Mondo S.J."/>
            <person name="Barry K."/>
            <person name="Sandor L."/>
            <person name="Lee J."/>
            <person name="Lipzen A."/>
            <person name="Pangilinan J."/>
            <person name="LaButti K."/>
            <person name="Hainaut M."/>
            <person name="Henrissat B."/>
            <person name="Grigoriev I.V."/>
            <person name="Spatafora J.W."/>
            <person name="Aime M.C."/>
        </authorList>
    </citation>
    <scope>NUCLEOTIDE SEQUENCE [LARGE SCALE GENOMIC DNA]</scope>
    <source>
        <strain evidence="1 2">MCA 4186</strain>
    </source>
</reference>
<dbReference type="STRING" id="58919.A0A316ZDB6"/>
<dbReference type="Proteomes" id="UP000245946">
    <property type="component" value="Unassembled WGS sequence"/>
</dbReference>
<proteinExistence type="predicted"/>
<dbReference type="GeneID" id="37267467"/>
<dbReference type="Gene3D" id="3.40.50.1820">
    <property type="entry name" value="alpha/beta hydrolase"/>
    <property type="match status" value="1"/>
</dbReference>
<dbReference type="AlphaFoldDB" id="A0A316ZDB6"/>
<dbReference type="SUPFAM" id="SSF53474">
    <property type="entry name" value="alpha/beta-Hydrolases"/>
    <property type="match status" value="1"/>
</dbReference>
<protein>
    <submittedName>
        <fullName evidence="1">Alpha/beta-hydrolase</fullName>
    </submittedName>
</protein>